<gene>
    <name evidence="3" type="ORF">ACFQ1R_12710</name>
</gene>
<dbReference type="RefSeq" id="WP_379926616.1">
    <property type="nucleotide sequence ID" value="NZ_JBHTJI010000022.1"/>
</dbReference>
<keyword evidence="4" id="KW-1185">Reference proteome</keyword>
<feature type="domain" description="DM13" evidence="2">
    <location>
        <begin position="39"/>
        <end position="137"/>
    </location>
</feature>
<reference evidence="4" key="1">
    <citation type="journal article" date="2019" name="Int. J. Syst. Evol. Microbiol.">
        <title>The Global Catalogue of Microorganisms (GCM) 10K type strain sequencing project: providing services to taxonomists for standard genome sequencing and annotation.</title>
        <authorList>
            <consortium name="The Broad Institute Genomics Platform"/>
            <consortium name="The Broad Institute Genome Sequencing Center for Infectious Disease"/>
            <person name="Wu L."/>
            <person name="Ma J."/>
        </authorList>
    </citation>
    <scope>NUCLEOTIDE SEQUENCE [LARGE SCALE GENOMIC DNA]</scope>
    <source>
        <strain evidence="4">CCUG 62414</strain>
    </source>
</reference>
<dbReference type="InterPro" id="IPR019545">
    <property type="entry name" value="DM13_domain"/>
</dbReference>
<dbReference type="EMBL" id="JBHTJI010000022">
    <property type="protein sequence ID" value="MFD0990962.1"/>
    <property type="molecule type" value="Genomic_DNA"/>
</dbReference>
<evidence type="ECO:0000313" key="3">
    <source>
        <dbReference type="EMBL" id="MFD0990962.1"/>
    </source>
</evidence>
<evidence type="ECO:0000259" key="2">
    <source>
        <dbReference type="PROSITE" id="PS51549"/>
    </source>
</evidence>
<name>A0ABW3JNU3_9FLAO</name>
<evidence type="ECO:0000256" key="1">
    <source>
        <dbReference type="SAM" id="SignalP"/>
    </source>
</evidence>
<dbReference type="Pfam" id="PF10517">
    <property type="entry name" value="DM13"/>
    <property type="match status" value="1"/>
</dbReference>
<feature type="signal peptide" evidence="1">
    <location>
        <begin position="1"/>
        <end position="21"/>
    </location>
</feature>
<accession>A0ABW3JNU3</accession>
<organism evidence="3 4">
    <name type="scientific">Mariniflexile jejuense</name>
    <dbReference type="NCBI Taxonomy" id="1173582"/>
    <lineage>
        <taxon>Bacteria</taxon>
        <taxon>Pseudomonadati</taxon>
        <taxon>Bacteroidota</taxon>
        <taxon>Flavobacteriia</taxon>
        <taxon>Flavobacteriales</taxon>
        <taxon>Flavobacteriaceae</taxon>
        <taxon>Mariniflexile</taxon>
    </lineage>
</organism>
<proteinExistence type="predicted"/>
<keyword evidence="1" id="KW-0732">Signal</keyword>
<evidence type="ECO:0000313" key="4">
    <source>
        <dbReference type="Proteomes" id="UP001597061"/>
    </source>
</evidence>
<dbReference type="PROSITE" id="PS51257">
    <property type="entry name" value="PROKAR_LIPOPROTEIN"/>
    <property type="match status" value="1"/>
</dbReference>
<comment type="caution">
    <text evidence="3">The sequence shown here is derived from an EMBL/GenBank/DDBJ whole genome shotgun (WGS) entry which is preliminary data.</text>
</comment>
<protein>
    <submittedName>
        <fullName evidence="3">DM13 domain-containing protein</fullName>
    </submittedName>
</protein>
<sequence length="137" mass="15159">MRIFYLIFLVFITFQSCSSSDSPMMEDDKMDMQDMTPSPLFQGNFVSSAHPTSGKASVNTEKTILSLTNFKTDSGPSLEIYLATNTSGSDYISLGALKGVDGTYEYTLPANVDFTKYNHVIVWCVPFSVNFGYAVLK</sequence>
<dbReference type="PROSITE" id="PS51549">
    <property type="entry name" value="DM13"/>
    <property type="match status" value="1"/>
</dbReference>
<dbReference type="Proteomes" id="UP001597061">
    <property type="component" value="Unassembled WGS sequence"/>
</dbReference>
<feature type="chain" id="PRO_5046990728" evidence="1">
    <location>
        <begin position="22"/>
        <end position="137"/>
    </location>
</feature>